<dbReference type="EMBL" id="CP012333">
    <property type="protein sequence ID" value="AKU98260.1"/>
    <property type="molecule type" value="Genomic_DNA"/>
</dbReference>
<organism evidence="3 4">
    <name type="scientific">Labilithrix luteola</name>
    <dbReference type="NCBI Taxonomy" id="1391654"/>
    <lineage>
        <taxon>Bacteria</taxon>
        <taxon>Pseudomonadati</taxon>
        <taxon>Myxococcota</taxon>
        <taxon>Polyangia</taxon>
        <taxon>Polyangiales</taxon>
        <taxon>Labilitrichaceae</taxon>
        <taxon>Labilithrix</taxon>
    </lineage>
</organism>
<feature type="chain" id="PRO_5005466199" description="Tryptophan synthase alpha chain" evidence="2">
    <location>
        <begin position="24"/>
        <end position="332"/>
    </location>
</feature>
<evidence type="ECO:0000313" key="4">
    <source>
        <dbReference type="Proteomes" id="UP000064967"/>
    </source>
</evidence>
<dbReference type="AlphaFoldDB" id="A0A0K1PXK7"/>
<reference evidence="3 4" key="1">
    <citation type="submission" date="2015-08" db="EMBL/GenBank/DDBJ databases">
        <authorList>
            <person name="Babu N.S."/>
            <person name="Beckwith C.J."/>
            <person name="Beseler K.G."/>
            <person name="Brison A."/>
            <person name="Carone J.V."/>
            <person name="Caskin T.P."/>
            <person name="Diamond M."/>
            <person name="Durham M.E."/>
            <person name="Foxe J.M."/>
            <person name="Go M."/>
            <person name="Henderson B.A."/>
            <person name="Jones I.B."/>
            <person name="McGettigan J.A."/>
            <person name="Micheletti S.J."/>
            <person name="Nasrallah M.E."/>
            <person name="Ortiz D."/>
            <person name="Piller C.R."/>
            <person name="Privatt S.R."/>
            <person name="Schneider S.L."/>
            <person name="Sharp S."/>
            <person name="Smith T.C."/>
            <person name="Stanton J.D."/>
            <person name="Ullery H.E."/>
            <person name="Wilson R.J."/>
            <person name="Serrano M.G."/>
            <person name="Buck G."/>
            <person name="Lee V."/>
            <person name="Wang Y."/>
            <person name="Carvalho R."/>
            <person name="Voegtly L."/>
            <person name="Shi R."/>
            <person name="Duckworth R."/>
            <person name="Johnson A."/>
            <person name="Loviza R."/>
            <person name="Walstead R."/>
            <person name="Shah Z."/>
            <person name="Kiflezghi M."/>
            <person name="Wade K."/>
            <person name="Ball S.L."/>
            <person name="Bradley K.W."/>
            <person name="Asai D.J."/>
            <person name="Bowman C.A."/>
            <person name="Russell D.A."/>
            <person name="Pope W.H."/>
            <person name="Jacobs-Sera D."/>
            <person name="Hendrix R.W."/>
            <person name="Hatfull G.F."/>
        </authorList>
    </citation>
    <scope>NUCLEOTIDE SEQUENCE [LARGE SCALE GENOMIC DNA]</scope>
    <source>
        <strain evidence="3 4">DSM 27648</strain>
    </source>
</reference>
<protein>
    <recommendedName>
        <fullName evidence="5">Tryptophan synthase alpha chain</fullName>
    </recommendedName>
</protein>
<feature type="signal peptide" evidence="2">
    <location>
        <begin position="1"/>
        <end position="23"/>
    </location>
</feature>
<name>A0A0K1PXK7_9BACT</name>
<evidence type="ECO:0000256" key="1">
    <source>
        <dbReference type="SAM" id="MobiDB-lite"/>
    </source>
</evidence>
<feature type="compositionally biased region" description="Low complexity" evidence="1">
    <location>
        <begin position="27"/>
        <end position="39"/>
    </location>
</feature>
<evidence type="ECO:0008006" key="5">
    <source>
        <dbReference type="Google" id="ProtNLM"/>
    </source>
</evidence>
<keyword evidence="4" id="KW-1185">Reference proteome</keyword>
<sequence length="332" mass="33468">MKNFFVLASVVVIPGALAFGAVAGCSSSDDATTDTTGTNGDAGGDGGSKDATPDTKPNRVDPTPTGQEEGTVGKVCSADSDCEVAGSVGDNSCSTSSYPEDDTFNTPVCIQAGCTVTANTLAGYQCDGTAGYCYTGGGSGTCLPFCSFDSTSMKSTCQGNNHCVLANAYSNDGVITGFGFCFGGCMKDADCNGTPGQKCQLTTGTCVAQKNFIPLQKQPGDACTAGDACNCDTLGGSSANKDKGICRAVCTTGAEGDTFCGTTTTNGKAWTCTAGLPTSDGKGSTYFTGQPDGLRGICAQPCEQESDCTFAVGTIGQKCTETSNGKYCLFPQ</sequence>
<feature type="compositionally biased region" description="Basic and acidic residues" evidence="1">
    <location>
        <begin position="47"/>
        <end position="59"/>
    </location>
</feature>
<dbReference type="KEGG" id="llu:AKJ09_04924"/>
<gene>
    <name evidence="3" type="ORF">AKJ09_04924</name>
</gene>
<evidence type="ECO:0000256" key="2">
    <source>
        <dbReference type="SAM" id="SignalP"/>
    </source>
</evidence>
<dbReference type="PROSITE" id="PS51257">
    <property type="entry name" value="PROKAR_LIPOPROTEIN"/>
    <property type="match status" value="1"/>
</dbReference>
<accession>A0A0K1PXK7</accession>
<keyword evidence="2" id="KW-0732">Signal</keyword>
<dbReference type="Proteomes" id="UP000064967">
    <property type="component" value="Chromosome"/>
</dbReference>
<proteinExistence type="predicted"/>
<feature type="region of interest" description="Disordered" evidence="1">
    <location>
        <begin position="27"/>
        <end position="72"/>
    </location>
</feature>
<evidence type="ECO:0000313" key="3">
    <source>
        <dbReference type="EMBL" id="AKU98260.1"/>
    </source>
</evidence>
<dbReference type="RefSeq" id="WP_146649255.1">
    <property type="nucleotide sequence ID" value="NZ_CP012333.1"/>
</dbReference>